<organism evidence="2 3">
    <name type="scientific">Paxillus involutus ATCC 200175</name>
    <dbReference type="NCBI Taxonomy" id="664439"/>
    <lineage>
        <taxon>Eukaryota</taxon>
        <taxon>Fungi</taxon>
        <taxon>Dikarya</taxon>
        <taxon>Basidiomycota</taxon>
        <taxon>Agaricomycotina</taxon>
        <taxon>Agaricomycetes</taxon>
        <taxon>Agaricomycetidae</taxon>
        <taxon>Boletales</taxon>
        <taxon>Paxilineae</taxon>
        <taxon>Paxillaceae</taxon>
        <taxon>Paxillus</taxon>
    </lineage>
</organism>
<evidence type="ECO:0000313" key="3">
    <source>
        <dbReference type="Proteomes" id="UP000053647"/>
    </source>
</evidence>
<keyword evidence="1" id="KW-1133">Transmembrane helix</keyword>
<dbReference type="OrthoDB" id="3351168at2759"/>
<reference evidence="2 3" key="1">
    <citation type="submission" date="2014-06" db="EMBL/GenBank/DDBJ databases">
        <authorList>
            <consortium name="DOE Joint Genome Institute"/>
            <person name="Kuo A."/>
            <person name="Kohler A."/>
            <person name="Nagy L.G."/>
            <person name="Floudas D."/>
            <person name="Copeland A."/>
            <person name="Barry K.W."/>
            <person name="Cichocki N."/>
            <person name="Veneault-Fourrey C."/>
            <person name="LaButti K."/>
            <person name="Lindquist E.A."/>
            <person name="Lipzen A."/>
            <person name="Lundell T."/>
            <person name="Morin E."/>
            <person name="Murat C."/>
            <person name="Sun H."/>
            <person name="Tunlid A."/>
            <person name="Henrissat B."/>
            <person name="Grigoriev I.V."/>
            <person name="Hibbett D.S."/>
            <person name="Martin F."/>
            <person name="Nordberg H.P."/>
            <person name="Cantor M.N."/>
            <person name="Hua S.X."/>
        </authorList>
    </citation>
    <scope>NUCLEOTIDE SEQUENCE [LARGE SCALE GENOMIC DNA]</scope>
    <source>
        <strain evidence="2 3">ATCC 200175</strain>
    </source>
</reference>
<accession>A0A0C9T9M9</accession>
<dbReference type="AlphaFoldDB" id="A0A0C9T9M9"/>
<proteinExistence type="predicted"/>
<evidence type="ECO:0000256" key="1">
    <source>
        <dbReference type="SAM" id="Phobius"/>
    </source>
</evidence>
<keyword evidence="1" id="KW-0472">Membrane</keyword>
<keyword evidence="1" id="KW-0812">Transmembrane</keyword>
<protein>
    <submittedName>
        <fullName evidence="2">Uncharacterized protein</fullName>
    </submittedName>
</protein>
<reference evidence="3" key="2">
    <citation type="submission" date="2015-01" db="EMBL/GenBank/DDBJ databases">
        <title>Evolutionary Origins and Diversification of the Mycorrhizal Mutualists.</title>
        <authorList>
            <consortium name="DOE Joint Genome Institute"/>
            <consortium name="Mycorrhizal Genomics Consortium"/>
            <person name="Kohler A."/>
            <person name="Kuo A."/>
            <person name="Nagy L.G."/>
            <person name="Floudas D."/>
            <person name="Copeland A."/>
            <person name="Barry K.W."/>
            <person name="Cichocki N."/>
            <person name="Veneault-Fourrey C."/>
            <person name="LaButti K."/>
            <person name="Lindquist E.A."/>
            <person name="Lipzen A."/>
            <person name="Lundell T."/>
            <person name="Morin E."/>
            <person name="Murat C."/>
            <person name="Riley R."/>
            <person name="Ohm R."/>
            <person name="Sun H."/>
            <person name="Tunlid A."/>
            <person name="Henrissat B."/>
            <person name="Grigoriev I.V."/>
            <person name="Hibbett D.S."/>
            <person name="Martin F."/>
        </authorList>
    </citation>
    <scope>NUCLEOTIDE SEQUENCE [LARGE SCALE GENOMIC DNA]</scope>
    <source>
        <strain evidence="3">ATCC 200175</strain>
    </source>
</reference>
<dbReference type="EMBL" id="KN819365">
    <property type="protein sequence ID" value="KIJ12335.1"/>
    <property type="molecule type" value="Genomic_DNA"/>
</dbReference>
<gene>
    <name evidence="2" type="ORF">PAXINDRAFT_14814</name>
</gene>
<dbReference type="Proteomes" id="UP000053647">
    <property type="component" value="Unassembled WGS sequence"/>
</dbReference>
<feature type="transmembrane region" description="Helical" evidence="1">
    <location>
        <begin position="460"/>
        <end position="484"/>
    </location>
</feature>
<sequence length="560" mass="60108">MAFDSLFGYSVKEAMRYLLQKPRSLVQVSAGVALIQGSHISMWGGKGFHLIPKWKYAWPSLATWCVFGVTSLLVTGWTTLLAPTLVSCQYDVQGTELNLTSPAFSHLLGIELDAYSPSMIHDASFPVIDVGGPVSGIAAAGISFGMPGIVNFNQAKYNLSTGGLLPAVRHYAGSQILAGTTGTRLSFSGGETTANARPKHESSGSGITADIDCYAAATSSQDLNFTNVNATISVTPPGDTSLPYALIAWSSTADCNANSTATQEYVTWANASGQPDPAATGFLPTVVCPRHRNESDVYSRFVIAAQGFYKYDFLPSTICEVTPLVTTTRVSYSNGGIINASQIISKQTFSPNDAYLLFFLAGVTNYHARNSQGLMNNIIGDTLYSTYSAEFNTPISNNMTAVYRELENYWRGVIEFTATFLRAGYSAKGAFRDGIPSNMTSPVNGTMFMLTIGWANRGPLYILSILPIAIVTLLTVIAAIYSLLHSCKQQHLPHQQTSFDVSNTLQLIMACSGGGLTKVSADGDLTSKLSGFDMQGLIDNQSIKVKLEEDGNTKKLVISK</sequence>
<name>A0A0C9T9M9_PAXIN</name>
<evidence type="ECO:0000313" key="2">
    <source>
        <dbReference type="EMBL" id="KIJ12335.1"/>
    </source>
</evidence>
<keyword evidence="3" id="KW-1185">Reference proteome</keyword>
<dbReference type="HOGENOM" id="CLU_027217_1_0_1"/>